<dbReference type="InterPro" id="IPR013830">
    <property type="entry name" value="SGNH_hydro"/>
</dbReference>
<proteinExistence type="predicted"/>
<feature type="chain" id="PRO_5045874746" evidence="1">
    <location>
        <begin position="25"/>
        <end position="217"/>
    </location>
</feature>
<reference evidence="3 4" key="1">
    <citation type="submission" date="2020-09" db="EMBL/GenBank/DDBJ databases">
        <title>Marinomonas sp. nov., isolated from the cysticercosis algae of Qingdao, China.</title>
        <authorList>
            <person name="Sun X."/>
        </authorList>
    </citation>
    <scope>NUCLEOTIDE SEQUENCE [LARGE SCALE GENOMIC DNA]</scope>
    <source>
        <strain evidence="3 4">SM2066</strain>
    </source>
</reference>
<name>A0ABR8P192_9GAMM</name>
<evidence type="ECO:0000256" key="1">
    <source>
        <dbReference type="SAM" id="SignalP"/>
    </source>
</evidence>
<feature type="domain" description="SGNH hydrolase-type esterase" evidence="2">
    <location>
        <begin position="30"/>
        <end position="191"/>
    </location>
</feature>
<evidence type="ECO:0000313" key="4">
    <source>
        <dbReference type="Proteomes" id="UP000604161"/>
    </source>
</evidence>
<keyword evidence="4" id="KW-1185">Reference proteome</keyword>
<dbReference type="EMBL" id="JACYFC010000004">
    <property type="protein sequence ID" value="MBD5772061.1"/>
    <property type="molecule type" value="Genomic_DNA"/>
</dbReference>
<dbReference type="InterPro" id="IPR036514">
    <property type="entry name" value="SGNH_hydro_sf"/>
</dbReference>
<evidence type="ECO:0000259" key="2">
    <source>
        <dbReference type="Pfam" id="PF13472"/>
    </source>
</evidence>
<sequence length="217" mass="24446">MFLKRQLVVLSTIMLLLISSLASASTLLIMGDSLSAAYNLRQQDGWVSLLEKQLSQSNPEIKIVNASVSGETSQGGLSRFQPLLETHKPTWVILELGPNDALRGYPLNQTTINLETMVEQAEQANSTVLLIGNQIPQNYGKRYTQMFFNLYKDIANKYKIAYLPFMLQDVALHKDLMLDDGLHPNKQGQKIVLNNILPYLEPLLLENNKDNNDKDKT</sequence>
<dbReference type="Pfam" id="PF13472">
    <property type="entry name" value="Lipase_GDSL_2"/>
    <property type="match status" value="1"/>
</dbReference>
<dbReference type="Gene3D" id="3.40.50.1110">
    <property type="entry name" value="SGNH hydrolase"/>
    <property type="match status" value="1"/>
</dbReference>
<dbReference type="InterPro" id="IPR051532">
    <property type="entry name" value="Ester_Hydrolysis_Enzymes"/>
</dbReference>
<dbReference type="SUPFAM" id="SSF52266">
    <property type="entry name" value="SGNH hydrolase"/>
    <property type="match status" value="1"/>
</dbReference>
<accession>A0ABR8P192</accession>
<dbReference type="RefSeq" id="WP_191595441.1">
    <property type="nucleotide sequence ID" value="NZ_JACYFC010000004.1"/>
</dbReference>
<evidence type="ECO:0000313" key="3">
    <source>
        <dbReference type="EMBL" id="MBD5772061.1"/>
    </source>
</evidence>
<organism evidence="3 4">
    <name type="scientific">Marinomonas colpomeniae</name>
    <dbReference type="NCBI Taxonomy" id="2774408"/>
    <lineage>
        <taxon>Bacteria</taxon>
        <taxon>Pseudomonadati</taxon>
        <taxon>Pseudomonadota</taxon>
        <taxon>Gammaproteobacteria</taxon>
        <taxon>Oceanospirillales</taxon>
        <taxon>Oceanospirillaceae</taxon>
        <taxon>Marinomonas</taxon>
    </lineage>
</organism>
<dbReference type="CDD" id="cd01822">
    <property type="entry name" value="Lysophospholipase_L1_like"/>
    <property type="match status" value="1"/>
</dbReference>
<dbReference type="PANTHER" id="PTHR30383:SF24">
    <property type="entry name" value="THIOESTERASE 1_PROTEASE 1_LYSOPHOSPHOLIPASE L1"/>
    <property type="match status" value="1"/>
</dbReference>
<keyword evidence="1" id="KW-0732">Signal</keyword>
<gene>
    <name evidence="3" type="ORF">IF202_13520</name>
</gene>
<comment type="caution">
    <text evidence="3">The sequence shown here is derived from an EMBL/GenBank/DDBJ whole genome shotgun (WGS) entry which is preliminary data.</text>
</comment>
<protein>
    <submittedName>
        <fullName evidence="3">Arylesterase</fullName>
    </submittedName>
</protein>
<dbReference type="PANTHER" id="PTHR30383">
    <property type="entry name" value="THIOESTERASE 1/PROTEASE 1/LYSOPHOSPHOLIPASE L1"/>
    <property type="match status" value="1"/>
</dbReference>
<dbReference type="Proteomes" id="UP000604161">
    <property type="component" value="Unassembled WGS sequence"/>
</dbReference>
<feature type="signal peptide" evidence="1">
    <location>
        <begin position="1"/>
        <end position="24"/>
    </location>
</feature>